<dbReference type="InterPro" id="IPR001715">
    <property type="entry name" value="CH_dom"/>
</dbReference>
<dbReference type="SUPFAM" id="SSF47576">
    <property type="entry name" value="Calponin-homology domain, CH-domain"/>
    <property type="match status" value="1"/>
</dbReference>
<dbReference type="Gene3D" id="1.10.418.10">
    <property type="entry name" value="Calponin-like domain"/>
    <property type="match status" value="2"/>
</dbReference>
<dbReference type="PROSITE" id="PS00019">
    <property type="entry name" value="ACTININ_1"/>
    <property type="match status" value="1"/>
</dbReference>
<proteinExistence type="predicted"/>
<feature type="domain" description="Calponin-homology (CH)" evidence="3">
    <location>
        <begin position="9"/>
        <end position="115"/>
    </location>
</feature>
<comment type="caution">
    <text evidence="4">The sequence shown here is derived from an EMBL/GenBank/DDBJ whole genome shotgun (WGS) entry which is preliminary data.</text>
</comment>
<dbReference type="PANTHER" id="PTHR38537">
    <property type="entry name" value="JITTERBUG, ISOFORM N"/>
    <property type="match status" value="1"/>
</dbReference>
<evidence type="ECO:0000256" key="1">
    <source>
        <dbReference type="ARBA" id="ARBA00022737"/>
    </source>
</evidence>
<dbReference type="Proteomes" id="UP000783686">
    <property type="component" value="Unassembled WGS sequence"/>
</dbReference>
<dbReference type="AlphaFoldDB" id="A0A811LTA7"/>
<dbReference type="InterPro" id="IPR001589">
    <property type="entry name" value="Actinin_actin-bd_CS"/>
</dbReference>
<evidence type="ECO:0000259" key="3">
    <source>
        <dbReference type="PROSITE" id="PS50021"/>
    </source>
</evidence>
<dbReference type="InterPro" id="IPR036872">
    <property type="entry name" value="CH_dom_sf"/>
</dbReference>
<dbReference type="EMBL" id="CAJFCW020000006">
    <property type="protein sequence ID" value="CAG9127662.1"/>
    <property type="molecule type" value="Genomic_DNA"/>
</dbReference>
<reference evidence="4" key="1">
    <citation type="submission" date="2020-09" db="EMBL/GenBank/DDBJ databases">
        <authorList>
            <person name="Kikuchi T."/>
        </authorList>
    </citation>
    <scope>NUCLEOTIDE SEQUENCE</scope>
    <source>
        <strain evidence="4">SH1</strain>
    </source>
</reference>
<dbReference type="GO" id="GO:0051015">
    <property type="term" value="F:actin filament binding"/>
    <property type="evidence" value="ECO:0007669"/>
    <property type="project" value="InterPro"/>
</dbReference>
<feature type="domain" description="Calponin-homology (CH)" evidence="3">
    <location>
        <begin position="122"/>
        <end position="225"/>
    </location>
</feature>
<dbReference type="InterPro" id="IPR044801">
    <property type="entry name" value="Filamin"/>
</dbReference>
<evidence type="ECO:0000313" key="5">
    <source>
        <dbReference type="Proteomes" id="UP000614601"/>
    </source>
</evidence>
<dbReference type="PROSITE" id="PS50021">
    <property type="entry name" value="CH"/>
    <property type="match status" value="2"/>
</dbReference>
<dbReference type="SMART" id="SM00033">
    <property type="entry name" value="CH"/>
    <property type="match status" value="2"/>
</dbReference>
<accession>A0A811LTA7</accession>
<name>A0A811LTA7_9BILA</name>
<keyword evidence="5" id="KW-1185">Reference proteome</keyword>
<dbReference type="GO" id="GO:0030036">
    <property type="term" value="P:actin cytoskeleton organization"/>
    <property type="evidence" value="ECO:0007669"/>
    <property type="project" value="InterPro"/>
</dbReference>
<sequence length="382" mass="43061">MSENPEWIEIQVNTFTNWLNHELRHTSITINDLSTELSTGITLIRIVECLQQRICKAKVYVNNPTEIQCLMNIQIALDALNENGIKLVNIGSQDIYEGNLKLILGLIWALIQRYQLGTDAKPLSKKLVLSWLQAVLPEVHLSNFRSNWNNGIALSALINYCDDKLLSDWRDIDPENRLQNCQKALKIAEEHLNVPTIISAEYLSSSDLDELSCMTYLSYFVRKDGPGYNATLRDVQGVLYDLEIPDFGVCFNDGYLLCRMVNVCGGKIDLEEMTFDDKSHWSWNVRQAIMNICAMLIQKQQYEEPSTSAGTSAECYNGQQLKMDLAFAEKASVDIDDLDVVVEDDDGNIVSNDVLNLVKRETDGGASLTLVPEVAGCYQVKF</sequence>
<dbReference type="Pfam" id="PF00307">
    <property type="entry name" value="CH"/>
    <property type="match status" value="2"/>
</dbReference>
<dbReference type="Proteomes" id="UP000614601">
    <property type="component" value="Unassembled WGS sequence"/>
</dbReference>
<organism evidence="4 5">
    <name type="scientific">Bursaphelenchus okinawaensis</name>
    <dbReference type="NCBI Taxonomy" id="465554"/>
    <lineage>
        <taxon>Eukaryota</taxon>
        <taxon>Metazoa</taxon>
        <taxon>Ecdysozoa</taxon>
        <taxon>Nematoda</taxon>
        <taxon>Chromadorea</taxon>
        <taxon>Rhabditida</taxon>
        <taxon>Tylenchina</taxon>
        <taxon>Tylenchomorpha</taxon>
        <taxon>Aphelenchoidea</taxon>
        <taxon>Aphelenchoididae</taxon>
        <taxon>Bursaphelenchus</taxon>
    </lineage>
</organism>
<dbReference type="PANTHER" id="PTHR38537:SF16">
    <property type="entry name" value="CALPONIN-HOMOLOGY (CH) DOMAIN-CONTAINING PROTEIN"/>
    <property type="match status" value="1"/>
</dbReference>
<evidence type="ECO:0000256" key="2">
    <source>
        <dbReference type="ARBA" id="ARBA00023203"/>
    </source>
</evidence>
<gene>
    <name evidence="4" type="ORF">BOKJ2_LOCUS14053</name>
</gene>
<evidence type="ECO:0000313" key="4">
    <source>
        <dbReference type="EMBL" id="CAD5230273.1"/>
    </source>
</evidence>
<protein>
    <recommendedName>
        <fullName evidence="3">Calponin-homology (CH) domain-containing protein</fullName>
    </recommendedName>
</protein>
<keyword evidence="1" id="KW-0677">Repeat</keyword>
<dbReference type="PROSITE" id="PS00020">
    <property type="entry name" value="ACTININ_2"/>
    <property type="match status" value="1"/>
</dbReference>
<dbReference type="EMBL" id="CAJFDH010000006">
    <property type="protein sequence ID" value="CAD5230273.1"/>
    <property type="molecule type" value="Genomic_DNA"/>
</dbReference>
<keyword evidence="2" id="KW-0009">Actin-binding</keyword>
<dbReference type="OrthoDB" id="18740at2759"/>